<dbReference type="SUPFAM" id="SSF48695">
    <property type="entry name" value="Multiheme cytochromes"/>
    <property type="match status" value="1"/>
</dbReference>
<feature type="domain" description="FHA" evidence="9">
    <location>
        <begin position="27"/>
        <end position="88"/>
    </location>
</feature>
<gene>
    <name evidence="11" type="ORF">BST96_10905</name>
</gene>
<evidence type="ECO:0000256" key="3">
    <source>
        <dbReference type="ARBA" id="ARBA00022448"/>
    </source>
</evidence>
<name>A0A1X9NFD8_9GAMM</name>
<evidence type="ECO:0000259" key="10">
    <source>
        <dbReference type="Pfam" id="PF14537"/>
    </source>
</evidence>
<protein>
    <submittedName>
        <fullName evidence="11">Uncharacterized protein</fullName>
    </submittedName>
</protein>
<keyword evidence="12" id="KW-1185">Reference proteome</keyword>
<keyword evidence="7" id="KW-0408">Iron</keyword>
<dbReference type="Pfam" id="PF00498">
    <property type="entry name" value="FHA"/>
    <property type="match status" value="1"/>
</dbReference>
<dbReference type="SUPFAM" id="SSF49879">
    <property type="entry name" value="SMAD/FHA domain"/>
    <property type="match status" value="1"/>
</dbReference>
<sequence length="579" mass="62845">MDFLLREVTTDQGMVVYQDTELTADTVSIGSAGDQLIQVRGGKIQSAHAVIKNAGGQLTITGVNKNTFVVNGEVVKSHALSVGDIVEFESHQLTVAQPPAGFDAACEITIDHDLQDHALESVYRTSLADTTLGKRLPAYLLSALVVVTVLLWPISAHFMRDNPVDPATGHQQYSKASAGDVLWSSGPLLPAHQLEIGDDCSACHKVPFQTVQDEACIDCHQGVADHFAYGDTAHGGELGALHIDLGVTECQSCHKEHNEPAAMVVSADSLCVDCHDDPLKVSASSAGVEAVTGFDSDTHPAFKLNYLLPKIVEKGTGVGVEWYNQLHLEGSAQADLSNLKFPHDVHLDAEKVQTAGTAEAMVCSDCHTLKSDNEHFESITMEQHCSSCHDLNFDVADPERELPHGDPRTVVQTIEEHFVRVYTDPDYKPAGSERRRRRPGQSVGAEACKESPFDCGMKRATIEAGIQFTQRGCVTCHEVSDNNSDDIYARWTVLPVKINHDWYGRAIYDHASHLTQRGKTENQVCSSCHEAGQSASSTDVLIPGIENCQSCHGDVSVDNKVLVNCVSCHAFHPPTKEQL</sequence>
<dbReference type="InterPro" id="IPR008984">
    <property type="entry name" value="SMAD_FHA_dom_sf"/>
</dbReference>
<dbReference type="CDD" id="cd00060">
    <property type="entry name" value="FHA"/>
    <property type="match status" value="1"/>
</dbReference>
<evidence type="ECO:0000259" key="9">
    <source>
        <dbReference type="Pfam" id="PF00498"/>
    </source>
</evidence>
<evidence type="ECO:0000256" key="8">
    <source>
        <dbReference type="SAM" id="MobiDB-lite"/>
    </source>
</evidence>
<comment type="cofactor">
    <cofactor evidence="1">
        <name>heme c</name>
        <dbReference type="ChEBI" id="CHEBI:61717"/>
    </cofactor>
</comment>
<keyword evidence="5" id="KW-0479">Metal-binding</keyword>
<dbReference type="Gene3D" id="3.90.10.10">
    <property type="entry name" value="Cytochrome C3"/>
    <property type="match status" value="3"/>
</dbReference>
<dbReference type="PANTHER" id="PTHR39425:SF1">
    <property type="entry name" value="CYTOCHROME C7-LIKE DOMAIN-CONTAINING PROTEIN"/>
    <property type="match status" value="1"/>
</dbReference>
<keyword evidence="4" id="KW-0349">Heme</keyword>
<evidence type="ECO:0000256" key="7">
    <source>
        <dbReference type="ARBA" id="ARBA00023004"/>
    </source>
</evidence>
<dbReference type="GO" id="GO:0030313">
    <property type="term" value="C:cell envelope"/>
    <property type="evidence" value="ECO:0007669"/>
    <property type="project" value="UniProtKB-SubCell"/>
</dbReference>
<accession>A0A1X9NFD8</accession>
<dbReference type="RefSeq" id="WP_085758732.1">
    <property type="nucleotide sequence ID" value="NZ_CP019343.1"/>
</dbReference>
<dbReference type="Gene3D" id="2.60.200.20">
    <property type="match status" value="1"/>
</dbReference>
<dbReference type="InterPro" id="IPR036280">
    <property type="entry name" value="Multihaem_cyt_sf"/>
</dbReference>
<dbReference type="STRING" id="716816.BST96_10905"/>
<keyword evidence="6" id="KW-0249">Electron transport</keyword>
<dbReference type="KEGG" id="osg:BST96_10905"/>
<dbReference type="PANTHER" id="PTHR39425">
    <property type="entry name" value="LIPOPROTEIN CYTOCHROME C"/>
    <property type="match status" value="1"/>
</dbReference>
<evidence type="ECO:0000313" key="12">
    <source>
        <dbReference type="Proteomes" id="UP000193450"/>
    </source>
</evidence>
<evidence type="ECO:0000313" key="11">
    <source>
        <dbReference type="EMBL" id="ARN74585.1"/>
    </source>
</evidence>
<dbReference type="InterPro" id="IPR012286">
    <property type="entry name" value="Tetrahaem_cytochrome"/>
</dbReference>
<dbReference type="Pfam" id="PF14537">
    <property type="entry name" value="Cytochrom_c3_2"/>
    <property type="match status" value="1"/>
</dbReference>
<reference evidence="11 12" key="1">
    <citation type="submission" date="2016-11" db="EMBL/GenBank/DDBJ databases">
        <title>Trade-off between light-utilization and light-protection in marine flavobacteria.</title>
        <authorList>
            <person name="Kumagai Y."/>
        </authorList>
    </citation>
    <scope>NUCLEOTIDE SEQUENCE [LARGE SCALE GENOMIC DNA]</scope>
    <source>
        <strain evidence="11 12">NBRC 107125</strain>
    </source>
</reference>
<evidence type="ECO:0000256" key="1">
    <source>
        <dbReference type="ARBA" id="ARBA00001926"/>
    </source>
</evidence>
<dbReference type="OrthoDB" id="9814800at2"/>
<comment type="subcellular location">
    <subcellularLocation>
        <location evidence="2">Cell envelope</location>
    </subcellularLocation>
</comment>
<dbReference type="InterPro" id="IPR000253">
    <property type="entry name" value="FHA_dom"/>
</dbReference>
<dbReference type="Proteomes" id="UP000193450">
    <property type="component" value="Chromosome"/>
</dbReference>
<dbReference type="EMBL" id="CP019343">
    <property type="protein sequence ID" value="ARN74585.1"/>
    <property type="molecule type" value="Genomic_DNA"/>
</dbReference>
<feature type="domain" description="Tetrahaem cytochrome" evidence="10">
    <location>
        <begin position="197"/>
        <end position="276"/>
    </location>
</feature>
<keyword evidence="3" id="KW-0813">Transport</keyword>
<dbReference type="CDD" id="cd08168">
    <property type="entry name" value="Cytochrom_C3"/>
    <property type="match status" value="1"/>
</dbReference>
<proteinExistence type="predicted"/>
<evidence type="ECO:0000256" key="5">
    <source>
        <dbReference type="ARBA" id="ARBA00022723"/>
    </source>
</evidence>
<evidence type="ECO:0000256" key="2">
    <source>
        <dbReference type="ARBA" id="ARBA00004196"/>
    </source>
</evidence>
<evidence type="ECO:0000256" key="4">
    <source>
        <dbReference type="ARBA" id="ARBA00022617"/>
    </source>
</evidence>
<dbReference type="GO" id="GO:0046872">
    <property type="term" value="F:metal ion binding"/>
    <property type="evidence" value="ECO:0007669"/>
    <property type="project" value="UniProtKB-KW"/>
</dbReference>
<organism evidence="11 12">
    <name type="scientific">Oceanicoccus sagamiensis</name>
    <dbReference type="NCBI Taxonomy" id="716816"/>
    <lineage>
        <taxon>Bacteria</taxon>
        <taxon>Pseudomonadati</taxon>
        <taxon>Pseudomonadota</taxon>
        <taxon>Gammaproteobacteria</taxon>
        <taxon>Cellvibrionales</taxon>
        <taxon>Spongiibacteraceae</taxon>
        <taxon>Oceanicoccus</taxon>
    </lineage>
</organism>
<feature type="region of interest" description="Disordered" evidence="8">
    <location>
        <begin position="425"/>
        <end position="447"/>
    </location>
</feature>
<evidence type="ECO:0000256" key="6">
    <source>
        <dbReference type="ARBA" id="ARBA00022982"/>
    </source>
</evidence>
<dbReference type="AlphaFoldDB" id="A0A1X9NFD8"/>